<feature type="binding site" evidence="7">
    <location>
        <position position="209"/>
    </location>
    <ligand>
        <name>L-glutamine</name>
        <dbReference type="ChEBI" id="CHEBI:58359"/>
    </ligand>
</feature>
<feature type="active site" description="Nucleophile; for glutaminase activity" evidence="7">
    <location>
        <position position="170"/>
    </location>
</feature>
<evidence type="ECO:0000256" key="3">
    <source>
        <dbReference type="ARBA" id="ARBA00022598"/>
    </source>
</evidence>
<feature type="binding site" evidence="7">
    <location>
        <position position="433"/>
    </location>
    <ligand>
        <name>deamido-NAD(+)</name>
        <dbReference type="ChEBI" id="CHEBI:58437"/>
        <note>ligand shared between two neighboring subunits</note>
    </ligand>
</feature>
<evidence type="ECO:0000256" key="8">
    <source>
        <dbReference type="PIRNR" id="PIRNR006630"/>
    </source>
</evidence>
<comment type="pathway">
    <text evidence="1 7 8">Cofactor biosynthesis; NAD(+) biosynthesis; NAD(+) from deamido-NAD(+) (L-Gln route): step 1/1.</text>
</comment>
<dbReference type="AlphaFoldDB" id="A0A7C9TLE9"/>
<feature type="binding site" evidence="7">
    <location>
        <position position="428"/>
    </location>
    <ligand>
        <name>ATP</name>
        <dbReference type="ChEBI" id="CHEBI:30616"/>
    </ligand>
</feature>
<evidence type="ECO:0000313" key="11">
    <source>
        <dbReference type="EMBL" id="NDY93480.1"/>
    </source>
</evidence>
<dbReference type="NCBIfam" id="NF010588">
    <property type="entry name" value="PRK13981.1"/>
    <property type="match status" value="1"/>
</dbReference>
<comment type="function">
    <text evidence="7">Catalyzes the ATP-dependent amidation of deamido-NAD to form NAD. Uses L-glutamine as a nitrogen source.</text>
</comment>
<accession>A0A7C9TLE9</accession>
<dbReference type="GO" id="GO:0009435">
    <property type="term" value="P:NAD+ biosynthetic process"/>
    <property type="evidence" value="ECO:0007669"/>
    <property type="project" value="UniProtKB-UniRule"/>
</dbReference>
<dbReference type="SUPFAM" id="SSF52402">
    <property type="entry name" value="Adenine nucleotide alpha hydrolases-like"/>
    <property type="match status" value="1"/>
</dbReference>
<dbReference type="GO" id="GO:0004359">
    <property type="term" value="F:glutaminase activity"/>
    <property type="evidence" value="ECO:0007669"/>
    <property type="project" value="InterPro"/>
</dbReference>
<dbReference type="EMBL" id="JAAGOH010000037">
    <property type="protein sequence ID" value="NDY93480.1"/>
    <property type="molecule type" value="Genomic_DNA"/>
</dbReference>
<dbReference type="PROSITE" id="PS50263">
    <property type="entry name" value="CN_HYDROLASE"/>
    <property type="match status" value="1"/>
</dbReference>
<feature type="binding site" evidence="7">
    <location>
        <position position="557"/>
    </location>
    <ligand>
        <name>deamido-NAD(+)</name>
        <dbReference type="ChEBI" id="CHEBI:58437"/>
        <note>ligand shared between two neighboring subunits</note>
    </ligand>
</feature>
<dbReference type="NCBIfam" id="TIGR00552">
    <property type="entry name" value="nadE"/>
    <property type="match status" value="1"/>
</dbReference>
<comment type="caution">
    <text evidence="11">The sequence shown here is derived from an EMBL/GenBank/DDBJ whole genome shotgun (WGS) entry which is preliminary data.</text>
</comment>
<dbReference type="Gene3D" id="3.60.110.10">
    <property type="entry name" value="Carbon-nitrogen hydrolase"/>
    <property type="match status" value="1"/>
</dbReference>
<dbReference type="InterPro" id="IPR003010">
    <property type="entry name" value="C-N_Hydrolase"/>
</dbReference>
<gene>
    <name evidence="7" type="primary">nadE</name>
    <name evidence="11" type="ORF">G3A44_20005</name>
</gene>
<dbReference type="InterPro" id="IPR014729">
    <property type="entry name" value="Rossmann-like_a/b/a_fold"/>
</dbReference>
<feature type="binding site" evidence="7">
    <location>
        <position position="139"/>
    </location>
    <ligand>
        <name>L-glutamine</name>
        <dbReference type="ChEBI" id="CHEBI:58359"/>
    </ligand>
</feature>
<feature type="domain" description="CN hydrolase" evidence="10">
    <location>
        <begin position="20"/>
        <end position="273"/>
    </location>
</feature>
<dbReference type="CDD" id="cd00553">
    <property type="entry name" value="NAD_synthase"/>
    <property type="match status" value="1"/>
</dbReference>
<dbReference type="Gene3D" id="3.40.50.620">
    <property type="entry name" value="HUPs"/>
    <property type="match status" value="1"/>
</dbReference>
<organism evidence="11 12">
    <name type="scientific">Ideonella livida</name>
    <dbReference type="NCBI Taxonomy" id="2707176"/>
    <lineage>
        <taxon>Bacteria</taxon>
        <taxon>Pseudomonadati</taxon>
        <taxon>Pseudomonadota</taxon>
        <taxon>Betaproteobacteria</taxon>
        <taxon>Burkholderiales</taxon>
        <taxon>Sphaerotilaceae</taxon>
        <taxon>Ideonella</taxon>
    </lineage>
</organism>
<keyword evidence="5 7" id="KW-0067">ATP-binding</keyword>
<feature type="active site" description="Proton acceptor; for glutaminase activity" evidence="7">
    <location>
        <position position="60"/>
    </location>
</feature>
<sequence length="594" mass="63779">MDLLDPLDPLERPAAPSPELRLTLAQLNPTVGDIEGNVRALVDAAHQAREQGAQVLVAPELALTGYHPGDLLDDPAFLDAVEAGLQRLRLASRQFGGLHWVVGLPQRRQGPGKPLHNALVVLREGEVVQTYAKQLLPTYDVFDERRHFEPGPDVAAVLRVGPWRLGLLLCEDGWNDAGQAYGTNPFERLRQARPDLVLAVNASPSHRGKRAQRHAVLGAASQRHGLPLLWVNPVGGQDQLVYDGASFAMEPRRGLVWEAARFAPEVRTLRFAGGQFLGLDGARPPRPDPRPEDPSAFYRAQIVLGLRDYARRCGFSRAVVGSSGGIDSALTLALAAEALGPQNVTAITLPSAISSAGSVEDSAALCRHLGVRLITHPIAALVQAHQDQCQASLGAPLQGVALENLQARVRGTVLMAWSNTHGDLVLTTGNKSELSVGYCTLYGDTNGGLGLLGDLYKTEVYALARHLNATAVGVPPIPAAILDKPPSAELAPGQRDTDSLPPYELLDEVLKWLIEGDRLDPAEAGRARATVDALQAHADGRALLARVRSLMTRSEYKRRQAPPVLRLRARAFGAGRQLPIAAVQAWPVLCETAG</sequence>
<dbReference type="Pfam" id="PF00795">
    <property type="entry name" value="CN_hydrolase"/>
    <property type="match status" value="1"/>
</dbReference>
<dbReference type="SUPFAM" id="SSF56317">
    <property type="entry name" value="Carbon-nitrogen hydrolase"/>
    <property type="match status" value="1"/>
</dbReference>
<proteinExistence type="inferred from homology"/>
<dbReference type="InterPro" id="IPR022310">
    <property type="entry name" value="NAD/GMP_synthase"/>
</dbReference>
<evidence type="ECO:0000256" key="1">
    <source>
        <dbReference type="ARBA" id="ARBA00005188"/>
    </source>
</evidence>
<evidence type="ECO:0000256" key="9">
    <source>
        <dbReference type="RuleBase" id="RU003811"/>
    </source>
</evidence>
<comment type="similarity">
    <text evidence="2 7 8">In the C-terminal section; belongs to the NAD synthetase family.</text>
</comment>
<dbReference type="PANTHER" id="PTHR23090">
    <property type="entry name" value="NH 3 /GLUTAMINE-DEPENDENT NAD + SYNTHETASE"/>
    <property type="match status" value="1"/>
</dbReference>
<dbReference type="InterPro" id="IPR003694">
    <property type="entry name" value="NAD_synthase"/>
</dbReference>
<dbReference type="EC" id="6.3.5.1" evidence="7 8"/>
<evidence type="ECO:0000256" key="7">
    <source>
        <dbReference type="HAMAP-Rule" id="MF_02090"/>
    </source>
</evidence>
<evidence type="ECO:0000256" key="5">
    <source>
        <dbReference type="ARBA" id="ARBA00022840"/>
    </source>
</evidence>
<feature type="binding site" evidence="7">
    <location>
        <position position="404"/>
    </location>
    <ligand>
        <name>deamido-NAD(+)</name>
        <dbReference type="ChEBI" id="CHEBI:58437"/>
        <note>ligand shared between two neighboring subunits</note>
    </ligand>
</feature>
<dbReference type="InterPro" id="IPR036526">
    <property type="entry name" value="C-N_Hydrolase_sf"/>
</dbReference>
<dbReference type="RefSeq" id="WP_163459518.1">
    <property type="nucleotide sequence ID" value="NZ_JAAGOH010000037.1"/>
</dbReference>
<dbReference type="GO" id="GO:0005737">
    <property type="term" value="C:cytoplasm"/>
    <property type="evidence" value="ECO:0007669"/>
    <property type="project" value="InterPro"/>
</dbReference>
<name>A0A7C9TLE9_9BURK</name>
<comment type="catalytic activity">
    <reaction evidence="7 8">
        <text>deamido-NAD(+) + L-glutamine + ATP + H2O = L-glutamate + AMP + diphosphate + NAD(+) + H(+)</text>
        <dbReference type="Rhea" id="RHEA:24384"/>
        <dbReference type="ChEBI" id="CHEBI:15377"/>
        <dbReference type="ChEBI" id="CHEBI:15378"/>
        <dbReference type="ChEBI" id="CHEBI:29985"/>
        <dbReference type="ChEBI" id="CHEBI:30616"/>
        <dbReference type="ChEBI" id="CHEBI:33019"/>
        <dbReference type="ChEBI" id="CHEBI:57540"/>
        <dbReference type="ChEBI" id="CHEBI:58359"/>
        <dbReference type="ChEBI" id="CHEBI:58437"/>
        <dbReference type="ChEBI" id="CHEBI:456215"/>
        <dbReference type="EC" id="6.3.5.1"/>
    </reaction>
</comment>
<dbReference type="Pfam" id="PF02540">
    <property type="entry name" value="NAD_synthase"/>
    <property type="match status" value="1"/>
</dbReference>
<dbReference type="PANTHER" id="PTHR23090:SF9">
    <property type="entry name" value="GLUTAMINE-DEPENDENT NAD(+) SYNTHETASE"/>
    <property type="match status" value="1"/>
</dbReference>
<evidence type="ECO:0000256" key="6">
    <source>
        <dbReference type="ARBA" id="ARBA00023027"/>
    </source>
</evidence>
<dbReference type="GO" id="GO:0003952">
    <property type="term" value="F:NAD+ synthase (glutamine-hydrolyzing) activity"/>
    <property type="evidence" value="ECO:0007669"/>
    <property type="project" value="UniProtKB-UniRule"/>
</dbReference>
<dbReference type="CDD" id="cd07570">
    <property type="entry name" value="GAT_Gln-NAD-synth"/>
    <property type="match status" value="1"/>
</dbReference>
<keyword evidence="4 7" id="KW-0547">Nucleotide-binding</keyword>
<feature type="binding site" evidence="7">
    <location>
        <begin position="321"/>
        <end position="328"/>
    </location>
    <ligand>
        <name>ATP</name>
        <dbReference type="ChEBI" id="CHEBI:30616"/>
    </ligand>
</feature>
<comment type="similarity">
    <text evidence="9">Belongs to the NAD synthetase family.</text>
</comment>
<dbReference type="InterPro" id="IPR014445">
    <property type="entry name" value="Gln-dep_NAD_synthase"/>
</dbReference>
<protein>
    <recommendedName>
        <fullName evidence="7 8">Glutamine-dependent NAD(+) synthetase</fullName>
        <ecNumber evidence="7 8">6.3.5.1</ecNumber>
    </recommendedName>
    <alternativeName>
        <fullName evidence="7 8">NAD(+) synthase [glutamine-hydrolyzing]</fullName>
    </alternativeName>
</protein>
<keyword evidence="12" id="KW-1185">Reference proteome</keyword>
<feature type="active site" description="For glutaminase activity" evidence="7">
    <location>
        <position position="133"/>
    </location>
</feature>
<evidence type="ECO:0000256" key="4">
    <source>
        <dbReference type="ARBA" id="ARBA00022741"/>
    </source>
</evidence>
<evidence type="ECO:0000259" key="10">
    <source>
        <dbReference type="PROSITE" id="PS50263"/>
    </source>
</evidence>
<evidence type="ECO:0000313" key="12">
    <source>
        <dbReference type="Proteomes" id="UP000484255"/>
    </source>
</evidence>
<comment type="caution">
    <text evidence="7">Lacks conserved residue(s) required for the propagation of feature annotation.</text>
</comment>
<reference evidence="11 12" key="1">
    <citation type="submission" date="2020-02" db="EMBL/GenBank/DDBJ databases">
        <title>Ideonella bacterium strain TBM-1.</title>
        <authorList>
            <person name="Chen W.-M."/>
        </authorList>
    </citation>
    <scope>NUCLEOTIDE SEQUENCE [LARGE SCALE GENOMIC DNA]</scope>
    <source>
        <strain evidence="11 12">TBM-1</strain>
    </source>
</reference>
<dbReference type="Proteomes" id="UP000484255">
    <property type="component" value="Unassembled WGS sequence"/>
</dbReference>
<dbReference type="HAMAP" id="MF_02090">
    <property type="entry name" value="NadE_glutamine_dep"/>
    <property type="match status" value="1"/>
</dbReference>
<keyword evidence="3 7" id="KW-0436">Ligase</keyword>
<dbReference type="PIRSF" id="PIRSF006630">
    <property type="entry name" value="NADS_GAT"/>
    <property type="match status" value="1"/>
</dbReference>
<feature type="binding site" evidence="7">
    <location>
        <position position="203"/>
    </location>
    <ligand>
        <name>L-glutamine</name>
        <dbReference type="ChEBI" id="CHEBI:58359"/>
    </ligand>
</feature>
<dbReference type="GO" id="GO:0008795">
    <property type="term" value="F:NAD+ synthase activity"/>
    <property type="evidence" value="ECO:0007669"/>
    <property type="project" value="UniProtKB-UniRule"/>
</dbReference>
<dbReference type="FunFam" id="3.40.50.620:FF:000106">
    <property type="entry name" value="Glutamine-dependent NAD(+) synthetase"/>
    <property type="match status" value="1"/>
</dbReference>
<dbReference type="UniPathway" id="UPA00253">
    <property type="reaction ID" value="UER00334"/>
</dbReference>
<keyword evidence="6 7" id="KW-0520">NAD</keyword>
<evidence type="ECO:0000256" key="2">
    <source>
        <dbReference type="ARBA" id="ARBA00007145"/>
    </source>
</evidence>
<dbReference type="GO" id="GO:0005524">
    <property type="term" value="F:ATP binding"/>
    <property type="evidence" value="ECO:0007669"/>
    <property type="project" value="UniProtKB-UniRule"/>
</dbReference>